<comment type="caution">
    <text evidence="3">The sequence shown here is derived from an EMBL/GenBank/DDBJ whole genome shotgun (WGS) entry which is preliminary data.</text>
</comment>
<dbReference type="AlphaFoldDB" id="A0A392R2J7"/>
<evidence type="ECO:0000256" key="2">
    <source>
        <dbReference type="SAM" id="Phobius"/>
    </source>
</evidence>
<dbReference type="EMBL" id="LXQA010179984">
    <property type="protein sequence ID" value="MCI30477.1"/>
    <property type="molecule type" value="Genomic_DNA"/>
</dbReference>
<feature type="transmembrane region" description="Helical" evidence="2">
    <location>
        <begin position="36"/>
        <end position="62"/>
    </location>
</feature>
<proteinExistence type="predicted"/>
<accession>A0A392R2J7</accession>
<keyword evidence="2" id="KW-1133">Transmembrane helix</keyword>
<feature type="region of interest" description="Disordered" evidence="1">
    <location>
        <begin position="75"/>
        <end position="107"/>
    </location>
</feature>
<evidence type="ECO:0000256" key="1">
    <source>
        <dbReference type="SAM" id="MobiDB-lite"/>
    </source>
</evidence>
<protein>
    <submittedName>
        <fullName evidence="3">Uncharacterized protein</fullName>
    </submittedName>
</protein>
<evidence type="ECO:0000313" key="4">
    <source>
        <dbReference type="Proteomes" id="UP000265520"/>
    </source>
</evidence>
<evidence type="ECO:0000313" key="3">
    <source>
        <dbReference type="EMBL" id="MCI30477.1"/>
    </source>
</evidence>
<keyword evidence="4" id="KW-1185">Reference proteome</keyword>
<keyword evidence="2" id="KW-0472">Membrane</keyword>
<keyword evidence="2" id="KW-0812">Transmembrane</keyword>
<organism evidence="3 4">
    <name type="scientific">Trifolium medium</name>
    <dbReference type="NCBI Taxonomy" id="97028"/>
    <lineage>
        <taxon>Eukaryota</taxon>
        <taxon>Viridiplantae</taxon>
        <taxon>Streptophyta</taxon>
        <taxon>Embryophyta</taxon>
        <taxon>Tracheophyta</taxon>
        <taxon>Spermatophyta</taxon>
        <taxon>Magnoliopsida</taxon>
        <taxon>eudicotyledons</taxon>
        <taxon>Gunneridae</taxon>
        <taxon>Pentapetalae</taxon>
        <taxon>rosids</taxon>
        <taxon>fabids</taxon>
        <taxon>Fabales</taxon>
        <taxon>Fabaceae</taxon>
        <taxon>Papilionoideae</taxon>
        <taxon>50 kb inversion clade</taxon>
        <taxon>NPAAA clade</taxon>
        <taxon>Hologalegina</taxon>
        <taxon>IRL clade</taxon>
        <taxon>Trifolieae</taxon>
        <taxon>Trifolium</taxon>
    </lineage>
</organism>
<name>A0A392R2J7_9FABA</name>
<dbReference type="Proteomes" id="UP000265520">
    <property type="component" value="Unassembled WGS sequence"/>
</dbReference>
<sequence>MRRLIRINGCDGNLTMDCSGPAALDPYSINSLFDQIFAIFLFSFSLFTLFSQTISLSSLPYLHVVKEQQEHQPVFITSDGQPPCRPDSGGQPPCWPVSGDGTTVPET</sequence>
<reference evidence="3 4" key="1">
    <citation type="journal article" date="2018" name="Front. Plant Sci.">
        <title>Red Clover (Trifolium pratense) and Zigzag Clover (T. medium) - A Picture of Genomic Similarities and Differences.</title>
        <authorList>
            <person name="Dluhosova J."/>
            <person name="Istvanek J."/>
            <person name="Nedelnik J."/>
            <person name="Repkova J."/>
        </authorList>
    </citation>
    <scope>NUCLEOTIDE SEQUENCE [LARGE SCALE GENOMIC DNA]</scope>
    <source>
        <strain evidence="4">cv. 10/8</strain>
        <tissue evidence="3">Leaf</tissue>
    </source>
</reference>